<keyword evidence="5 15" id="KW-0808">Transferase</keyword>
<feature type="transmembrane region" description="Helical" evidence="12">
    <location>
        <begin position="248"/>
        <end position="269"/>
    </location>
</feature>
<reference evidence="15 16" key="1">
    <citation type="submission" date="2021-12" db="EMBL/GenBank/DDBJ databases">
        <title>Discovery of the Pendulisporaceae a myxobacterial family with distinct sporulation behavior and unique specialized metabolism.</title>
        <authorList>
            <person name="Garcia R."/>
            <person name="Popoff A."/>
            <person name="Bader C.D."/>
            <person name="Loehr J."/>
            <person name="Walesch S."/>
            <person name="Walt C."/>
            <person name="Boldt J."/>
            <person name="Bunk B."/>
            <person name="Haeckl F.J.F.P.J."/>
            <person name="Gunesch A.P."/>
            <person name="Birkelbach J."/>
            <person name="Nuebel U."/>
            <person name="Pietschmann T."/>
            <person name="Bach T."/>
            <person name="Mueller R."/>
        </authorList>
    </citation>
    <scope>NUCLEOTIDE SEQUENCE [LARGE SCALE GENOMIC DNA]</scope>
    <source>
        <strain evidence="15 16">MSr11954</strain>
    </source>
</reference>
<feature type="transmembrane region" description="Helical" evidence="12">
    <location>
        <begin position="304"/>
        <end position="328"/>
    </location>
</feature>
<evidence type="ECO:0000259" key="14">
    <source>
        <dbReference type="PROSITE" id="PS51103"/>
    </source>
</evidence>
<keyword evidence="2" id="KW-0813">Transport</keyword>
<evidence type="ECO:0000256" key="3">
    <source>
        <dbReference type="ARBA" id="ARBA00022475"/>
    </source>
</evidence>
<dbReference type="InterPro" id="IPR010974">
    <property type="entry name" value="PTS_IIBC_nag"/>
</dbReference>
<feature type="transmembrane region" description="Helical" evidence="12">
    <location>
        <begin position="21"/>
        <end position="39"/>
    </location>
</feature>
<feature type="transmembrane region" description="Helical" evidence="12">
    <location>
        <begin position="70"/>
        <end position="97"/>
    </location>
</feature>
<sequence>MTQAVNFGTVNFGKIQKLGRALMLPIAVLPVAGLLLRFGQDDLLGRPDLLGANAKLIAQAGGAVFDNLPILFAIGVAVGFAIDNAGVAGLAGGLGYLIMNAILKTWEKPGVKESKIDMGVLGGILIGVTAGLLYNRYKDTKLPDYLAFFGGKRFVPIVTGLTAVVYGIVFGFVWPPIQHVMDLIGQWLLTAGSIGVFIYGVLNRVLLVTGLHHVLNSMVWFIFGDFADATGKVAHGDLHRFFAGDPQAGIFMTGFFPVMMFGLPAACLAMYRTAKPENRKGVGGLLLSMALTAFLTGVTEPVEFAFVFLAPALYAVHAVLTGIAFVIVNALHIRLGFNFSAGIIDYVLSFGRAENPWLLIPVGAAYFAVYYGIFVFCIRHWNLATPGREPADTAVSHGPLVTDDAERAYAFIKALGGATNLRGIDACTTRLRLTLDKNDIVDEPALRRLGAKGIVRPGAGSLQVVLGPEADRVADTIRAALAEGGSAVVREAPQAAPAVARIAAAAPGIDRAAWVAALGGEGNLRVTETVAGTRLRAELVDADKVDEGALKRLGAKAVMRFSSTLVHVIVGPQSGDLAAALVTS</sequence>
<evidence type="ECO:0000256" key="9">
    <source>
        <dbReference type="ARBA" id="ARBA00022989"/>
    </source>
</evidence>
<feature type="domain" description="PTS EIIC type-1" evidence="14">
    <location>
        <begin position="9"/>
        <end position="390"/>
    </location>
</feature>
<evidence type="ECO:0000256" key="6">
    <source>
        <dbReference type="ARBA" id="ARBA00022683"/>
    </source>
</evidence>
<gene>
    <name evidence="15" type="primary">nagE</name>
    <name evidence="15" type="ORF">LZC94_00220</name>
</gene>
<dbReference type="InterPro" id="IPR018113">
    <property type="entry name" value="PTrfase_EIIB_Cys"/>
</dbReference>
<name>A0ABZ2M2U1_9BACT</name>
<dbReference type="SUPFAM" id="SSF55604">
    <property type="entry name" value="Glucose permease domain IIB"/>
    <property type="match status" value="2"/>
</dbReference>
<evidence type="ECO:0000256" key="8">
    <source>
        <dbReference type="ARBA" id="ARBA00022777"/>
    </source>
</evidence>
<dbReference type="InterPro" id="IPR050429">
    <property type="entry name" value="PTS_Glucose_EIICBA"/>
</dbReference>
<dbReference type="PROSITE" id="PS51103">
    <property type="entry name" value="PTS_EIIC_TYPE_1"/>
    <property type="match status" value="1"/>
</dbReference>
<dbReference type="InterPro" id="IPR036878">
    <property type="entry name" value="Glu_permease_IIB"/>
</dbReference>
<evidence type="ECO:0000259" key="13">
    <source>
        <dbReference type="PROSITE" id="PS51098"/>
    </source>
</evidence>
<feature type="transmembrane region" description="Helical" evidence="12">
    <location>
        <begin position="118"/>
        <end position="134"/>
    </location>
</feature>
<evidence type="ECO:0000256" key="2">
    <source>
        <dbReference type="ARBA" id="ARBA00022448"/>
    </source>
</evidence>
<keyword evidence="6" id="KW-0598">Phosphotransferase system</keyword>
<evidence type="ECO:0000256" key="11">
    <source>
        <dbReference type="PROSITE-ProRule" id="PRU00421"/>
    </source>
</evidence>
<feature type="active site" description="Phosphocysteine intermediate; for EIIB activity" evidence="11">
    <location>
        <position position="427"/>
    </location>
</feature>
<keyword evidence="4" id="KW-0762">Sugar transport</keyword>
<dbReference type="PANTHER" id="PTHR30009:SF4">
    <property type="entry name" value="PTS SYSTEM N-ACETYLGLUCOSAMINE-SPECIFIC EIICBA COMPONENT"/>
    <property type="match status" value="1"/>
</dbReference>
<organism evidence="15 16">
    <name type="scientific">Pendulispora albinea</name>
    <dbReference type="NCBI Taxonomy" id="2741071"/>
    <lineage>
        <taxon>Bacteria</taxon>
        <taxon>Pseudomonadati</taxon>
        <taxon>Myxococcota</taxon>
        <taxon>Myxococcia</taxon>
        <taxon>Myxococcales</taxon>
        <taxon>Sorangiineae</taxon>
        <taxon>Pendulisporaceae</taxon>
        <taxon>Pendulispora</taxon>
    </lineage>
</organism>
<dbReference type="InterPro" id="IPR013013">
    <property type="entry name" value="PTS_EIIC_1"/>
</dbReference>
<evidence type="ECO:0000256" key="4">
    <source>
        <dbReference type="ARBA" id="ARBA00022597"/>
    </source>
</evidence>
<evidence type="ECO:0000256" key="12">
    <source>
        <dbReference type="SAM" id="Phobius"/>
    </source>
</evidence>
<dbReference type="RefSeq" id="WP_394825337.1">
    <property type="nucleotide sequence ID" value="NZ_CP089984.1"/>
</dbReference>
<dbReference type="PANTHER" id="PTHR30009">
    <property type="entry name" value="CYTOCHROME C-TYPE SYNTHESIS PROTEIN AND PTS TRANSMEMBRANE COMPONENT"/>
    <property type="match status" value="1"/>
</dbReference>
<feature type="domain" description="PTS EIIB type-1" evidence="13">
    <location>
        <begin position="405"/>
        <end position="487"/>
    </location>
</feature>
<dbReference type="EC" id="2.7.1.193" evidence="15"/>
<keyword evidence="16" id="KW-1185">Reference proteome</keyword>
<keyword evidence="8" id="KW-0418">Kinase</keyword>
<keyword evidence="7 12" id="KW-0812">Transmembrane</keyword>
<dbReference type="GO" id="GO:0103111">
    <property type="term" value="F:protein-N(pi)-phosphohistidine--N-acetyl-D-glucosamine phosphotransferase activity"/>
    <property type="evidence" value="ECO:0007669"/>
    <property type="project" value="UniProtKB-EC"/>
</dbReference>
<evidence type="ECO:0000256" key="7">
    <source>
        <dbReference type="ARBA" id="ARBA00022692"/>
    </source>
</evidence>
<comment type="subcellular location">
    <subcellularLocation>
        <location evidence="1">Cell membrane</location>
        <topology evidence="1">Multi-pass membrane protein</topology>
    </subcellularLocation>
</comment>
<dbReference type="InterPro" id="IPR003352">
    <property type="entry name" value="PTS_EIIC"/>
</dbReference>
<evidence type="ECO:0000256" key="10">
    <source>
        <dbReference type="ARBA" id="ARBA00023136"/>
    </source>
</evidence>
<keyword evidence="9 12" id="KW-1133">Transmembrane helix</keyword>
<dbReference type="NCBIfam" id="TIGR01998">
    <property type="entry name" value="PTS-II-BC-nag"/>
    <property type="match status" value="1"/>
</dbReference>
<dbReference type="EMBL" id="CP089984">
    <property type="protein sequence ID" value="WXB15702.1"/>
    <property type="molecule type" value="Genomic_DNA"/>
</dbReference>
<proteinExistence type="predicted"/>
<dbReference type="PROSITE" id="PS51098">
    <property type="entry name" value="PTS_EIIB_TYPE_1"/>
    <property type="match status" value="1"/>
</dbReference>
<accession>A0ABZ2M2U1</accession>
<dbReference type="CDD" id="cd00212">
    <property type="entry name" value="PTS_IIB_glc"/>
    <property type="match status" value="1"/>
</dbReference>
<keyword evidence="3" id="KW-1003">Cell membrane</keyword>
<dbReference type="Proteomes" id="UP001370348">
    <property type="component" value="Chromosome"/>
</dbReference>
<feature type="transmembrane region" description="Helical" evidence="12">
    <location>
        <begin position="357"/>
        <end position="378"/>
    </location>
</feature>
<evidence type="ECO:0000256" key="5">
    <source>
        <dbReference type="ARBA" id="ARBA00022679"/>
    </source>
</evidence>
<dbReference type="InterPro" id="IPR001996">
    <property type="entry name" value="PTS_IIB_1"/>
</dbReference>
<dbReference type="Gene3D" id="3.30.1360.60">
    <property type="entry name" value="Glucose permease domain IIB"/>
    <property type="match status" value="2"/>
</dbReference>
<feature type="transmembrane region" description="Helical" evidence="12">
    <location>
        <begin position="187"/>
        <end position="207"/>
    </location>
</feature>
<evidence type="ECO:0000313" key="15">
    <source>
        <dbReference type="EMBL" id="WXB15702.1"/>
    </source>
</evidence>
<feature type="transmembrane region" description="Helical" evidence="12">
    <location>
        <begin position="281"/>
        <end position="298"/>
    </location>
</feature>
<dbReference type="Pfam" id="PF02378">
    <property type="entry name" value="PTS_EIIC"/>
    <property type="match status" value="1"/>
</dbReference>
<keyword evidence="10 12" id="KW-0472">Membrane</keyword>
<feature type="transmembrane region" description="Helical" evidence="12">
    <location>
        <begin position="154"/>
        <end position="175"/>
    </location>
</feature>
<dbReference type="Pfam" id="PF00367">
    <property type="entry name" value="PTS_EIIB"/>
    <property type="match status" value="1"/>
</dbReference>
<protein>
    <submittedName>
        <fullName evidence="15">N-acetylglucosamine-specific PTS transporter subunit IIBC</fullName>
        <ecNumber evidence="15">2.7.1.193</ecNumber>
    </submittedName>
</protein>
<evidence type="ECO:0000313" key="16">
    <source>
        <dbReference type="Proteomes" id="UP001370348"/>
    </source>
</evidence>
<evidence type="ECO:0000256" key="1">
    <source>
        <dbReference type="ARBA" id="ARBA00004651"/>
    </source>
</evidence>